<dbReference type="EMBL" id="LAZR01000863">
    <property type="protein sequence ID" value="KKN55985.1"/>
    <property type="molecule type" value="Genomic_DNA"/>
</dbReference>
<proteinExistence type="predicted"/>
<comment type="caution">
    <text evidence="1">The sequence shown here is derived from an EMBL/GenBank/DDBJ whole genome shotgun (WGS) entry which is preliminary data.</text>
</comment>
<gene>
    <name evidence="1" type="ORF">LCGC14_0576740</name>
</gene>
<sequence length="146" mass="15971">MKKITTSLIILSSTLLLASCMPPPTKASGPRTIVLNNQTYNEADLGQFTSWICNDGDEDKGTLIEVGKFSNADLSGSGFILFDGGFKGDLTKFRREGVNSRWDWGPNKTDYAFIIKPDGTGFYYDFTSTIEGGVANAPGDYECEEK</sequence>
<protein>
    <recommendedName>
        <fullName evidence="2">Lipoprotein</fullName>
    </recommendedName>
</protein>
<dbReference type="PROSITE" id="PS51257">
    <property type="entry name" value="PROKAR_LIPOPROTEIN"/>
    <property type="match status" value="1"/>
</dbReference>
<name>A0A0F9RHL4_9ZZZZ</name>
<evidence type="ECO:0008006" key="2">
    <source>
        <dbReference type="Google" id="ProtNLM"/>
    </source>
</evidence>
<dbReference type="AlphaFoldDB" id="A0A0F9RHL4"/>
<reference evidence="1" key="1">
    <citation type="journal article" date="2015" name="Nature">
        <title>Complex archaea that bridge the gap between prokaryotes and eukaryotes.</title>
        <authorList>
            <person name="Spang A."/>
            <person name="Saw J.H."/>
            <person name="Jorgensen S.L."/>
            <person name="Zaremba-Niedzwiedzka K."/>
            <person name="Martijn J."/>
            <person name="Lind A.E."/>
            <person name="van Eijk R."/>
            <person name="Schleper C."/>
            <person name="Guy L."/>
            <person name="Ettema T.J."/>
        </authorList>
    </citation>
    <scope>NUCLEOTIDE SEQUENCE</scope>
</reference>
<evidence type="ECO:0000313" key="1">
    <source>
        <dbReference type="EMBL" id="KKN55985.1"/>
    </source>
</evidence>
<accession>A0A0F9RHL4</accession>
<organism evidence="1">
    <name type="scientific">marine sediment metagenome</name>
    <dbReference type="NCBI Taxonomy" id="412755"/>
    <lineage>
        <taxon>unclassified sequences</taxon>
        <taxon>metagenomes</taxon>
        <taxon>ecological metagenomes</taxon>
    </lineage>
</organism>